<dbReference type="AlphaFoldDB" id="A0A923F111"/>
<name>A0A923F111_9PSED</name>
<dbReference type="InterPro" id="IPR053864">
    <property type="entry name" value="DUF6933"/>
</dbReference>
<dbReference type="Proteomes" id="UP000648816">
    <property type="component" value="Unassembled WGS sequence"/>
</dbReference>
<proteinExistence type="predicted"/>
<evidence type="ECO:0000313" key="2">
    <source>
        <dbReference type="EMBL" id="MBC3341036.1"/>
    </source>
</evidence>
<dbReference type="EMBL" id="JABWQP020000002">
    <property type="protein sequence ID" value="MBV4485532.1"/>
    <property type="molecule type" value="Genomic_DNA"/>
</dbReference>
<feature type="domain" description="DUF6933" evidence="1">
    <location>
        <begin position="23"/>
        <end position="189"/>
    </location>
</feature>
<gene>
    <name evidence="3" type="ORF">HU727_008020</name>
    <name evidence="2" type="ORF">HU727_05255</name>
</gene>
<evidence type="ECO:0000313" key="3">
    <source>
        <dbReference type="EMBL" id="MBV4485532.1"/>
    </source>
</evidence>
<reference evidence="2 4" key="1">
    <citation type="journal article" date="2020" name="Microorganisms">
        <title>Reliable Identification of Environmental Pseudomonas Isolates Using the rpoD Gene.</title>
        <authorList>
            <consortium name="The Broad Institute Genome Sequencing Platform"/>
            <person name="Girard L."/>
            <person name="Lood C."/>
            <person name="Rokni-Zadeh H."/>
            <person name="van Noort V."/>
            <person name="Lavigne R."/>
            <person name="De Mot R."/>
        </authorList>
    </citation>
    <scope>NUCLEOTIDE SEQUENCE</scope>
    <source>
        <strain evidence="2 4">SWRI153</strain>
    </source>
</reference>
<reference evidence="2" key="2">
    <citation type="submission" date="2020-07" db="EMBL/GenBank/DDBJ databases">
        <authorList>
            <person name="Lood C."/>
            <person name="Girard L."/>
        </authorList>
    </citation>
    <scope>NUCLEOTIDE SEQUENCE</scope>
    <source>
        <strain evidence="2">SWRI153</strain>
    </source>
</reference>
<keyword evidence="4" id="KW-1185">Reference proteome</keyword>
<accession>A0A923F111</accession>
<evidence type="ECO:0000259" key="1">
    <source>
        <dbReference type="Pfam" id="PF22016"/>
    </source>
</evidence>
<sequence length="239" mass="27752">MLIFNCTEAASKFFSRVHKGKTITPVDNKPPSSVIEDDELNGSDEQWLVHAITVQRKHVLLVLHIKTRYCVILAGAKKADDHDFVLRFTERWVNGLMINAQNHGLGQWLDPELMLARMLQTCEHQQFYRRSHRSAQKHIDEIAWCFRDKVAGTGCLPPNEVTAMVFDEQMNDTPRSSKGAKSYYFPDEEMTLHWLRHYCFLDDVQLHAAKERRQQVAREIAAMERKAFMEAYEGQDSRS</sequence>
<dbReference type="EMBL" id="JABWQP010000002">
    <property type="protein sequence ID" value="MBC3341036.1"/>
    <property type="molecule type" value="Genomic_DNA"/>
</dbReference>
<reference evidence="3" key="3">
    <citation type="submission" date="2021-06" db="EMBL/GenBank/DDBJ databases">
        <title>Updating the genus Pseudomonas: Description of 43 new species and partition of the Pseudomonas putida group.</title>
        <authorList>
            <person name="Girard L."/>
            <person name="Lood C."/>
            <person name="Vandamme P."/>
            <person name="Rokni-Zadeh H."/>
            <person name="Van Noort V."/>
            <person name="Hofte M."/>
            <person name="Lavigne R."/>
            <person name="De Mot R."/>
        </authorList>
    </citation>
    <scope>NUCLEOTIDE SEQUENCE</scope>
    <source>
        <strain evidence="3">SWRI153</strain>
    </source>
</reference>
<dbReference type="RefSeq" id="WP_186529854.1">
    <property type="nucleotide sequence ID" value="NZ_JABWQP020000002.1"/>
</dbReference>
<comment type="caution">
    <text evidence="2">The sequence shown here is derived from an EMBL/GenBank/DDBJ whole genome shotgun (WGS) entry which is preliminary data.</text>
</comment>
<protein>
    <recommendedName>
        <fullName evidence="1">DUF6933 domain-containing protein</fullName>
    </recommendedName>
</protein>
<dbReference type="Pfam" id="PF22016">
    <property type="entry name" value="DUF6933"/>
    <property type="match status" value="1"/>
</dbReference>
<evidence type="ECO:0000313" key="4">
    <source>
        <dbReference type="Proteomes" id="UP000648816"/>
    </source>
</evidence>
<organism evidence="2">
    <name type="scientific">Pseudomonas khorasanensis</name>
    <dbReference type="NCBI Taxonomy" id="2745508"/>
    <lineage>
        <taxon>Bacteria</taxon>
        <taxon>Pseudomonadati</taxon>
        <taxon>Pseudomonadota</taxon>
        <taxon>Gammaproteobacteria</taxon>
        <taxon>Pseudomonadales</taxon>
        <taxon>Pseudomonadaceae</taxon>
        <taxon>Pseudomonas</taxon>
    </lineage>
</organism>